<keyword evidence="2" id="KW-0614">Plasmid</keyword>
<dbReference type="AlphaFoldDB" id="A0A6N1AWG8"/>
<evidence type="ECO:0000313" key="2">
    <source>
        <dbReference type="EMBL" id="QKS53584.1"/>
    </source>
</evidence>
<reference evidence="2 3" key="1">
    <citation type="submission" date="2020-06" db="EMBL/GenBank/DDBJ databases">
        <title>Complete genome of Azosprillum oryzae KACC14407.</title>
        <authorList>
            <person name="Kim M."/>
            <person name="Park Y.-J."/>
            <person name="Shin J.-H."/>
        </authorList>
    </citation>
    <scope>NUCLEOTIDE SEQUENCE [LARGE SCALE GENOMIC DNA]</scope>
    <source>
        <strain evidence="2 3">KACC 14407</strain>
        <plasmid evidence="2 3">unnamed5</plasmid>
    </source>
</reference>
<protein>
    <submittedName>
        <fullName evidence="2">DUF427 domain-containing protein</fullName>
    </submittedName>
</protein>
<dbReference type="PANTHER" id="PTHR34310:SF9">
    <property type="entry name" value="BLR5716 PROTEIN"/>
    <property type="match status" value="1"/>
</dbReference>
<dbReference type="PANTHER" id="PTHR34310">
    <property type="entry name" value="DUF427 DOMAIN PROTEIN (AFU_ORTHOLOGUE AFUA_3G02220)"/>
    <property type="match status" value="1"/>
</dbReference>
<geneLocation type="plasmid" evidence="2 3">
    <name>unnamed5</name>
</geneLocation>
<keyword evidence="3" id="KW-1185">Reference proteome</keyword>
<dbReference type="InterPro" id="IPR038694">
    <property type="entry name" value="DUF427_sf"/>
</dbReference>
<dbReference type="Gene3D" id="2.170.150.40">
    <property type="entry name" value="Domain of unknown function (DUF427)"/>
    <property type="match status" value="1"/>
</dbReference>
<accession>A0A6N1AWG8</accession>
<dbReference type="Proteomes" id="UP000509702">
    <property type="component" value="Plasmid unnamed5"/>
</dbReference>
<evidence type="ECO:0000313" key="3">
    <source>
        <dbReference type="Proteomes" id="UP000509702"/>
    </source>
</evidence>
<sequence length="170" mass="19161">MLIEIQSFFGGATCGTDVKRGQRSVTPPRVAWRKRHDRRDRWRARSIAVKIPGPEHPITIVPNPNRIRVVFAGRVVAETARALTLTEANLPMVHYIPRADADMTAFERTAHTTHCPYKGDAAYYSLRVGDRVAVNAVWTYETPYPAVAAIRDHLAFYPDRVDCIEEHAAP</sequence>
<dbReference type="InterPro" id="IPR007361">
    <property type="entry name" value="DUF427"/>
</dbReference>
<proteinExistence type="predicted"/>
<name>A0A6N1AWG8_9PROT</name>
<dbReference type="KEGG" id="aoz:HUE56_24115"/>
<feature type="domain" description="DUF427" evidence="1">
    <location>
        <begin position="67"/>
        <end position="159"/>
    </location>
</feature>
<dbReference type="Pfam" id="PF04248">
    <property type="entry name" value="NTP_transf_9"/>
    <property type="match status" value="1"/>
</dbReference>
<evidence type="ECO:0000259" key="1">
    <source>
        <dbReference type="Pfam" id="PF04248"/>
    </source>
</evidence>
<gene>
    <name evidence="2" type="ORF">HUE56_24115</name>
</gene>
<dbReference type="EMBL" id="CP054620">
    <property type="protein sequence ID" value="QKS53584.1"/>
    <property type="molecule type" value="Genomic_DNA"/>
</dbReference>
<organism evidence="2 3">
    <name type="scientific">Azospirillum oryzae</name>
    <dbReference type="NCBI Taxonomy" id="286727"/>
    <lineage>
        <taxon>Bacteria</taxon>
        <taxon>Pseudomonadati</taxon>
        <taxon>Pseudomonadota</taxon>
        <taxon>Alphaproteobacteria</taxon>
        <taxon>Rhodospirillales</taxon>
        <taxon>Azospirillaceae</taxon>
        <taxon>Azospirillum</taxon>
    </lineage>
</organism>